<feature type="domain" description="Mur ligase C-terminal" evidence="9">
    <location>
        <begin position="309"/>
        <end position="425"/>
    </location>
</feature>
<evidence type="ECO:0000313" key="11">
    <source>
        <dbReference type="EMBL" id="MDP0589063.1"/>
    </source>
</evidence>
<dbReference type="Gene3D" id="3.40.1190.10">
    <property type="entry name" value="Mur-like, catalytic domain"/>
    <property type="match status" value="1"/>
</dbReference>
<comment type="pathway">
    <text evidence="2 7 8">Cell wall biogenesis; peptidoglycan biosynthesis.</text>
</comment>
<dbReference type="GO" id="GO:0051301">
    <property type="term" value="P:cell division"/>
    <property type="evidence" value="ECO:0007669"/>
    <property type="project" value="UniProtKB-KW"/>
</dbReference>
<comment type="function">
    <text evidence="7 8">Cell wall formation. Catalyzes the addition of glutamate to the nucleotide precursor UDP-N-acetylmuramoyl-L-alanine (UMA).</text>
</comment>
<dbReference type="InterPro" id="IPR013221">
    <property type="entry name" value="Mur_ligase_cen"/>
</dbReference>
<dbReference type="Pfam" id="PF02875">
    <property type="entry name" value="Mur_ligase_C"/>
    <property type="match status" value="1"/>
</dbReference>
<keyword evidence="7 8" id="KW-0132">Cell division</keyword>
<dbReference type="GO" id="GO:0008360">
    <property type="term" value="P:regulation of cell shape"/>
    <property type="evidence" value="ECO:0007669"/>
    <property type="project" value="UniProtKB-KW"/>
</dbReference>
<feature type="binding site" evidence="7">
    <location>
        <begin position="117"/>
        <end position="123"/>
    </location>
    <ligand>
        <name>ATP</name>
        <dbReference type="ChEBI" id="CHEBI:30616"/>
    </ligand>
</feature>
<dbReference type="SUPFAM" id="SSF51984">
    <property type="entry name" value="MurCD N-terminal domain"/>
    <property type="match status" value="1"/>
</dbReference>
<keyword evidence="12" id="KW-1185">Reference proteome</keyword>
<evidence type="ECO:0000313" key="12">
    <source>
        <dbReference type="Proteomes" id="UP001178148"/>
    </source>
</evidence>
<keyword evidence="4 7" id="KW-0436">Ligase</keyword>
<keyword evidence="7 8" id="KW-0573">Peptidoglycan synthesis</keyword>
<dbReference type="Gene3D" id="3.90.190.20">
    <property type="entry name" value="Mur ligase, C-terminal domain"/>
    <property type="match status" value="1"/>
</dbReference>
<dbReference type="GO" id="GO:0009252">
    <property type="term" value="P:peptidoglycan biosynthetic process"/>
    <property type="evidence" value="ECO:0007669"/>
    <property type="project" value="UniProtKB-UniRule"/>
</dbReference>
<accession>A0AA90SXY5</accession>
<dbReference type="GO" id="GO:0005524">
    <property type="term" value="F:ATP binding"/>
    <property type="evidence" value="ECO:0007669"/>
    <property type="project" value="UniProtKB-UniRule"/>
</dbReference>
<evidence type="ECO:0000256" key="2">
    <source>
        <dbReference type="ARBA" id="ARBA00004752"/>
    </source>
</evidence>
<comment type="subcellular location">
    <subcellularLocation>
        <location evidence="1 7 8">Cytoplasm</location>
    </subcellularLocation>
</comment>
<keyword evidence="7 8" id="KW-0961">Cell wall biogenesis/degradation</keyword>
<keyword evidence="7 8" id="KW-0133">Cell shape</keyword>
<evidence type="ECO:0000256" key="7">
    <source>
        <dbReference type="HAMAP-Rule" id="MF_00639"/>
    </source>
</evidence>
<dbReference type="EMBL" id="JASXSV010000009">
    <property type="protein sequence ID" value="MDP0589063.1"/>
    <property type="molecule type" value="Genomic_DNA"/>
</dbReference>
<evidence type="ECO:0000259" key="10">
    <source>
        <dbReference type="Pfam" id="PF08245"/>
    </source>
</evidence>
<dbReference type="GO" id="GO:0008764">
    <property type="term" value="F:UDP-N-acetylmuramoylalanine-D-glutamate ligase activity"/>
    <property type="evidence" value="ECO:0007669"/>
    <property type="project" value="UniProtKB-UniRule"/>
</dbReference>
<dbReference type="Proteomes" id="UP001178148">
    <property type="component" value="Unassembled WGS sequence"/>
</dbReference>
<feature type="domain" description="Mur ligase central" evidence="10">
    <location>
        <begin position="115"/>
        <end position="286"/>
    </location>
</feature>
<dbReference type="PANTHER" id="PTHR43692">
    <property type="entry name" value="UDP-N-ACETYLMURAMOYLALANINE--D-GLUTAMATE LIGASE"/>
    <property type="match status" value="1"/>
</dbReference>
<dbReference type="InterPro" id="IPR004101">
    <property type="entry name" value="Mur_ligase_C"/>
</dbReference>
<name>A0AA90SXY5_9GAMM</name>
<keyword evidence="6 7" id="KW-0067">ATP-binding</keyword>
<dbReference type="HAMAP" id="MF_00639">
    <property type="entry name" value="MurD"/>
    <property type="match status" value="1"/>
</dbReference>
<protein>
    <recommendedName>
        <fullName evidence="7 8">UDP-N-acetylmuramoylalanine--D-glutamate ligase</fullName>
        <ecNumber evidence="7 8">6.3.2.9</ecNumber>
    </recommendedName>
    <alternativeName>
        <fullName evidence="7">D-glutamic acid-adding enzyme</fullName>
    </alternativeName>
    <alternativeName>
        <fullName evidence="7">UDP-N-acetylmuramoyl-L-alanyl-D-glutamate synthetase</fullName>
    </alternativeName>
</protein>
<evidence type="ECO:0000256" key="3">
    <source>
        <dbReference type="ARBA" id="ARBA00022490"/>
    </source>
</evidence>
<gene>
    <name evidence="7 11" type="primary">murD</name>
    <name evidence="11" type="ORF">QS748_07645</name>
</gene>
<evidence type="ECO:0000256" key="8">
    <source>
        <dbReference type="RuleBase" id="RU003664"/>
    </source>
</evidence>
<dbReference type="Pfam" id="PF08245">
    <property type="entry name" value="Mur_ligase_M"/>
    <property type="match status" value="1"/>
</dbReference>
<evidence type="ECO:0000256" key="4">
    <source>
        <dbReference type="ARBA" id="ARBA00022598"/>
    </source>
</evidence>
<keyword evidence="3 7" id="KW-0963">Cytoplasm</keyword>
<dbReference type="Pfam" id="PF21799">
    <property type="entry name" value="MurD-like_N"/>
    <property type="match status" value="1"/>
</dbReference>
<evidence type="ECO:0000256" key="1">
    <source>
        <dbReference type="ARBA" id="ARBA00004496"/>
    </source>
</evidence>
<dbReference type="SUPFAM" id="SSF53244">
    <property type="entry name" value="MurD-like peptide ligases, peptide-binding domain"/>
    <property type="match status" value="1"/>
</dbReference>
<evidence type="ECO:0000259" key="9">
    <source>
        <dbReference type="Pfam" id="PF02875"/>
    </source>
</evidence>
<organism evidence="11 12">
    <name type="scientific">Candidatus Endonucleibacter bathymodioli</name>
    <dbReference type="NCBI Taxonomy" id="539814"/>
    <lineage>
        <taxon>Bacteria</taxon>
        <taxon>Pseudomonadati</taxon>
        <taxon>Pseudomonadota</taxon>
        <taxon>Gammaproteobacteria</taxon>
        <taxon>Oceanospirillales</taxon>
        <taxon>Endozoicomonadaceae</taxon>
        <taxon>Candidatus Endonucleibacter</taxon>
    </lineage>
</organism>
<proteinExistence type="inferred from homology"/>
<dbReference type="SUPFAM" id="SSF53623">
    <property type="entry name" value="MurD-like peptide ligases, catalytic domain"/>
    <property type="match status" value="1"/>
</dbReference>
<comment type="similarity">
    <text evidence="7">Belongs to the MurCDEF family.</text>
</comment>
<dbReference type="EC" id="6.3.2.9" evidence="7 8"/>
<dbReference type="InterPro" id="IPR036565">
    <property type="entry name" value="Mur-like_cat_sf"/>
</dbReference>
<keyword evidence="7 8" id="KW-0131">Cell cycle</keyword>
<sequence>MSLISTSCNRVVVGLGQTGLSCIRYLSHEGLPFSVVDSRTSPPGLKEFYQHYPEIPIVLGDFNRELLCSADELIVSPGIPLAQPDIAAALAKGVKAIGDIELFCRGVTDVPIVAITGTNGKSTVTTLLGEMARQDGINVAVGGNIGISVLDLLEPRIELYVLELSSFQLETTESLCAEAATVLNISHDHMDRYSSLTAYHRVKQKVYKGCKTAIYNIDDSLSVPLPKYATYRTGFTGDVPDIGQFGLKCEGESIWLYKGMSRLINASRIHIAGHHNYMNVLAALALGEAVGIRLESMLEAICLFTGLPHRCQFIAEARGVRWINDSKATNVGASIAAMEGLGRCNSGKIVLIAGGDGKGADFFAMKDSVKNHVRHLILMGRDAEVLEKQLAGCAAVTRTKSLREAVVVAREVSRFGDVVLLAPACASFDMFTSFEHRGEQFCKIVNEMLSVHMS</sequence>
<evidence type="ECO:0000256" key="5">
    <source>
        <dbReference type="ARBA" id="ARBA00022741"/>
    </source>
</evidence>
<comment type="catalytic activity">
    <reaction evidence="7 8">
        <text>UDP-N-acetyl-alpha-D-muramoyl-L-alanine + D-glutamate + ATP = UDP-N-acetyl-alpha-D-muramoyl-L-alanyl-D-glutamate + ADP + phosphate + H(+)</text>
        <dbReference type="Rhea" id="RHEA:16429"/>
        <dbReference type="ChEBI" id="CHEBI:15378"/>
        <dbReference type="ChEBI" id="CHEBI:29986"/>
        <dbReference type="ChEBI" id="CHEBI:30616"/>
        <dbReference type="ChEBI" id="CHEBI:43474"/>
        <dbReference type="ChEBI" id="CHEBI:83898"/>
        <dbReference type="ChEBI" id="CHEBI:83900"/>
        <dbReference type="ChEBI" id="CHEBI:456216"/>
        <dbReference type="EC" id="6.3.2.9"/>
    </reaction>
</comment>
<evidence type="ECO:0000256" key="6">
    <source>
        <dbReference type="ARBA" id="ARBA00022840"/>
    </source>
</evidence>
<dbReference type="InterPro" id="IPR005762">
    <property type="entry name" value="MurD"/>
</dbReference>
<comment type="caution">
    <text evidence="11">The sequence shown here is derived from an EMBL/GenBank/DDBJ whole genome shotgun (WGS) entry which is preliminary data.</text>
</comment>
<dbReference type="AlphaFoldDB" id="A0AA90SXY5"/>
<dbReference type="PANTHER" id="PTHR43692:SF1">
    <property type="entry name" value="UDP-N-ACETYLMURAMOYLALANINE--D-GLUTAMATE LIGASE"/>
    <property type="match status" value="1"/>
</dbReference>
<dbReference type="Gene3D" id="3.40.50.720">
    <property type="entry name" value="NAD(P)-binding Rossmann-like Domain"/>
    <property type="match status" value="1"/>
</dbReference>
<dbReference type="InterPro" id="IPR036615">
    <property type="entry name" value="Mur_ligase_C_dom_sf"/>
</dbReference>
<dbReference type="NCBIfam" id="TIGR01087">
    <property type="entry name" value="murD"/>
    <property type="match status" value="1"/>
</dbReference>
<reference evidence="11 12" key="1">
    <citation type="journal article" date="2023" name="bioRxiv">
        <title>An intranuclear bacterial parasite of deep-sea mussels expresses apoptosis inhibitors acquired from its host.</title>
        <authorList>
            <person name="Gonzalez Porras M.A."/>
            <person name="Assie A."/>
            <person name="Tietjen M."/>
            <person name="Violette M."/>
            <person name="Kleiner M."/>
            <person name="Gruber-Vodicka H."/>
            <person name="Dubilier N."/>
            <person name="Leisch N."/>
        </authorList>
    </citation>
    <scope>NUCLEOTIDE SEQUENCE [LARGE SCALE GENOMIC DNA]</scope>
    <source>
        <strain evidence="11">IAP13</strain>
    </source>
</reference>
<dbReference type="GO" id="GO:0005737">
    <property type="term" value="C:cytoplasm"/>
    <property type="evidence" value="ECO:0007669"/>
    <property type="project" value="UniProtKB-SubCell"/>
</dbReference>
<dbReference type="GO" id="GO:0071555">
    <property type="term" value="P:cell wall organization"/>
    <property type="evidence" value="ECO:0007669"/>
    <property type="project" value="UniProtKB-KW"/>
</dbReference>
<keyword evidence="5 7" id="KW-0547">Nucleotide-binding</keyword>